<feature type="transmembrane region" description="Helical" evidence="1">
    <location>
        <begin position="21"/>
        <end position="37"/>
    </location>
</feature>
<keyword evidence="1" id="KW-0472">Membrane</keyword>
<protein>
    <recommendedName>
        <fullName evidence="4">5-bromo-4-chloroindolyl phosphate hydrolysis protein</fullName>
    </recommendedName>
</protein>
<evidence type="ECO:0000313" key="3">
    <source>
        <dbReference type="Proteomes" id="UP000243106"/>
    </source>
</evidence>
<dbReference type="RefSeq" id="WP_093008814.1">
    <property type="nucleotide sequence ID" value="NZ_FOXV01000001.1"/>
</dbReference>
<sequence length="276" mass="30266">MSDISDRFSSHSASSKGQGEAMVLILAACPLLFWLFLGSTRAAIAAVVYVGLLALAARLIARGRRQEAKYKAASVARRPRVPRKLIGEALIGVIALLLAAHQFSTWTPPALIGTIAFLLSLAAFGLDPWRDKGFDNPDYLAERAAQATLEMADARMTALVGRVAALGEHDLALRTEAIRSAILRMIRVHALRPQEFFALKKPLEKFIDLAEGEVDALETGWKTDAPGAAHRYMTRIAALSDGFETRARKWRAERQSDAYALDADLLLDRMEQNRAA</sequence>
<organism evidence="2 3">
    <name type="scientific">Roseivivax halotolerans</name>
    <dbReference type="NCBI Taxonomy" id="93684"/>
    <lineage>
        <taxon>Bacteria</taxon>
        <taxon>Pseudomonadati</taxon>
        <taxon>Pseudomonadota</taxon>
        <taxon>Alphaproteobacteria</taxon>
        <taxon>Rhodobacterales</taxon>
        <taxon>Roseobacteraceae</taxon>
        <taxon>Roseivivax</taxon>
    </lineage>
</organism>
<evidence type="ECO:0000256" key="1">
    <source>
        <dbReference type="SAM" id="Phobius"/>
    </source>
</evidence>
<proteinExistence type="predicted"/>
<feature type="transmembrane region" description="Helical" evidence="1">
    <location>
        <begin position="85"/>
        <end position="103"/>
    </location>
</feature>
<accession>A0A1I5UND6</accession>
<keyword evidence="3" id="KW-1185">Reference proteome</keyword>
<evidence type="ECO:0000313" key="2">
    <source>
        <dbReference type="EMBL" id="SFP96567.1"/>
    </source>
</evidence>
<dbReference type="AlphaFoldDB" id="A0A1I5UND6"/>
<feature type="transmembrane region" description="Helical" evidence="1">
    <location>
        <begin position="43"/>
        <end position="61"/>
    </location>
</feature>
<keyword evidence="1" id="KW-1133">Transmembrane helix</keyword>
<reference evidence="3" key="1">
    <citation type="submission" date="2016-10" db="EMBL/GenBank/DDBJ databases">
        <authorList>
            <person name="Varghese N."/>
            <person name="Submissions S."/>
        </authorList>
    </citation>
    <scope>NUCLEOTIDE SEQUENCE [LARGE SCALE GENOMIC DNA]</scope>
    <source>
        <strain evidence="3">JCM 10271</strain>
    </source>
</reference>
<gene>
    <name evidence="2" type="ORF">SAMN05421853_10167</name>
</gene>
<name>A0A1I5UND6_9RHOB</name>
<dbReference type="EMBL" id="FOXV01000001">
    <property type="protein sequence ID" value="SFP96567.1"/>
    <property type="molecule type" value="Genomic_DNA"/>
</dbReference>
<feature type="transmembrane region" description="Helical" evidence="1">
    <location>
        <begin position="109"/>
        <end position="126"/>
    </location>
</feature>
<dbReference type="STRING" id="93684.SAMN05421853_10167"/>
<keyword evidence="1" id="KW-0812">Transmembrane</keyword>
<dbReference type="Proteomes" id="UP000243106">
    <property type="component" value="Unassembled WGS sequence"/>
</dbReference>
<evidence type="ECO:0008006" key="4">
    <source>
        <dbReference type="Google" id="ProtNLM"/>
    </source>
</evidence>